<sequence>MSYSVPGPSRDDRFLRIERDREQRLVEQARQALPKPPGEDREMVASAPARPVEKRTKVDPPVLDQLLRHEEARAAAREAGDRRLAANALAQVTGDLDALLVQVRDHLRQSGRGRSRQVVREAAPRLTAMSGVAALPLGEVADLLDVPRQRVEGVLDTIARHGGMTPAERHDALEQVDWLRAQVSQVRVAEDHSRLDRLLRFLPNFLAAALAALAAAAAGAWVVGESVVKEVVKTAVIALVAAGVKVVTDRLRGTRDPGDADDAHAALLADLRDVPSPEPAYTGEHAILRLKLEVHCCTAKIASIPVDWPDKHAYWSLLTEIVEAAKSDRVADLRVLRRKLQALRPPAA</sequence>
<dbReference type="Proteomes" id="UP001227101">
    <property type="component" value="Chromosome"/>
</dbReference>
<name>A0ABY8XRH5_9PSEU</name>
<proteinExistence type="predicted"/>
<organism evidence="3 4">
    <name type="scientific">Amycolatopsis nalaikhensis</name>
    <dbReference type="NCBI Taxonomy" id="715472"/>
    <lineage>
        <taxon>Bacteria</taxon>
        <taxon>Bacillati</taxon>
        <taxon>Actinomycetota</taxon>
        <taxon>Actinomycetes</taxon>
        <taxon>Pseudonocardiales</taxon>
        <taxon>Pseudonocardiaceae</taxon>
        <taxon>Amycolatopsis</taxon>
    </lineage>
</organism>
<evidence type="ECO:0000256" key="2">
    <source>
        <dbReference type="SAM" id="Phobius"/>
    </source>
</evidence>
<reference evidence="3 4" key="1">
    <citation type="submission" date="2023-06" db="EMBL/GenBank/DDBJ databases">
        <authorList>
            <person name="Oyuntsetseg B."/>
            <person name="Kim S.B."/>
        </authorList>
    </citation>
    <scope>NUCLEOTIDE SEQUENCE [LARGE SCALE GENOMIC DNA]</scope>
    <source>
        <strain evidence="3 4">2-2</strain>
    </source>
</reference>
<evidence type="ECO:0000313" key="4">
    <source>
        <dbReference type="Proteomes" id="UP001227101"/>
    </source>
</evidence>
<gene>
    <name evidence="3" type="ORF">QP939_06025</name>
</gene>
<keyword evidence="4" id="KW-1185">Reference proteome</keyword>
<dbReference type="EMBL" id="CP127173">
    <property type="protein sequence ID" value="WIV58217.1"/>
    <property type="molecule type" value="Genomic_DNA"/>
</dbReference>
<feature type="transmembrane region" description="Helical" evidence="2">
    <location>
        <begin position="201"/>
        <end position="224"/>
    </location>
</feature>
<feature type="region of interest" description="Disordered" evidence="1">
    <location>
        <begin position="28"/>
        <end position="54"/>
    </location>
</feature>
<keyword evidence="2" id="KW-1133">Transmembrane helix</keyword>
<protein>
    <submittedName>
        <fullName evidence="3">Uncharacterized protein</fullName>
    </submittedName>
</protein>
<keyword evidence="2" id="KW-0812">Transmembrane</keyword>
<dbReference type="RefSeq" id="WP_285455563.1">
    <property type="nucleotide sequence ID" value="NZ_CP127173.1"/>
</dbReference>
<evidence type="ECO:0000256" key="1">
    <source>
        <dbReference type="SAM" id="MobiDB-lite"/>
    </source>
</evidence>
<keyword evidence="2" id="KW-0472">Membrane</keyword>
<accession>A0ABY8XRH5</accession>
<evidence type="ECO:0000313" key="3">
    <source>
        <dbReference type="EMBL" id="WIV58217.1"/>
    </source>
</evidence>